<accession>A0AAV4PSQ0</accession>
<comment type="caution">
    <text evidence="2">The sequence shown here is derived from an EMBL/GenBank/DDBJ whole genome shotgun (WGS) entry which is preliminary data.</text>
</comment>
<feature type="compositionally biased region" description="Basic and acidic residues" evidence="1">
    <location>
        <begin position="34"/>
        <end position="49"/>
    </location>
</feature>
<dbReference type="Proteomes" id="UP001054837">
    <property type="component" value="Unassembled WGS sequence"/>
</dbReference>
<evidence type="ECO:0000256" key="1">
    <source>
        <dbReference type="SAM" id="MobiDB-lite"/>
    </source>
</evidence>
<feature type="region of interest" description="Disordered" evidence="1">
    <location>
        <begin position="117"/>
        <end position="141"/>
    </location>
</feature>
<dbReference type="EMBL" id="BPLQ01003448">
    <property type="protein sequence ID" value="GIY00593.1"/>
    <property type="molecule type" value="Genomic_DNA"/>
</dbReference>
<sequence>MTTRLEKATRCHHSRQALEELPGMYPWKYITRRSSEKMRSNRQEEEIRNPRKKQYKLKDTKTELGEANALLRVKKDASSYVENNIDFDTRQSNKVSSFQTTAGRTARRVPMKMYYTEVIRENEKQQTGRGNKKSEGKKSIN</sequence>
<evidence type="ECO:0000313" key="2">
    <source>
        <dbReference type="EMBL" id="GIY00593.1"/>
    </source>
</evidence>
<feature type="compositionally biased region" description="Basic and acidic residues" evidence="1">
    <location>
        <begin position="118"/>
        <end position="141"/>
    </location>
</feature>
<name>A0AAV4PSQ0_9ARAC</name>
<evidence type="ECO:0000313" key="3">
    <source>
        <dbReference type="Proteomes" id="UP001054837"/>
    </source>
</evidence>
<protein>
    <submittedName>
        <fullName evidence="2">Uncharacterized protein</fullName>
    </submittedName>
</protein>
<keyword evidence="3" id="KW-1185">Reference proteome</keyword>
<gene>
    <name evidence="2" type="ORF">CDAR_19951</name>
</gene>
<proteinExistence type="predicted"/>
<dbReference type="AlphaFoldDB" id="A0AAV4PSQ0"/>
<feature type="region of interest" description="Disordered" evidence="1">
    <location>
        <begin position="34"/>
        <end position="55"/>
    </location>
</feature>
<organism evidence="2 3">
    <name type="scientific">Caerostris darwini</name>
    <dbReference type="NCBI Taxonomy" id="1538125"/>
    <lineage>
        <taxon>Eukaryota</taxon>
        <taxon>Metazoa</taxon>
        <taxon>Ecdysozoa</taxon>
        <taxon>Arthropoda</taxon>
        <taxon>Chelicerata</taxon>
        <taxon>Arachnida</taxon>
        <taxon>Araneae</taxon>
        <taxon>Araneomorphae</taxon>
        <taxon>Entelegynae</taxon>
        <taxon>Araneoidea</taxon>
        <taxon>Araneidae</taxon>
        <taxon>Caerostris</taxon>
    </lineage>
</organism>
<reference evidence="2 3" key="1">
    <citation type="submission" date="2021-06" db="EMBL/GenBank/DDBJ databases">
        <title>Caerostris darwini draft genome.</title>
        <authorList>
            <person name="Kono N."/>
            <person name="Arakawa K."/>
        </authorList>
    </citation>
    <scope>NUCLEOTIDE SEQUENCE [LARGE SCALE GENOMIC DNA]</scope>
</reference>